<sequence>MSDVASQAVSARPLHHLYISPSHECVRSVEDKILHDYSHPSILISHIHLNPTSRYTTMSSTLVPSPPSEQALRTILPLPSPQDGIYSEPRIPLEVNVVPITWSSDGKHYPAPSLTENRTLLTIISNSRQYTSAFGKEYCRHAKDIVLLMFASFHPCFGRIITSTEFAYYHLQFLHQQPNMARLLSEILDAVVYNITLVTFKLDEIIACVKWQPSVVREMDYHAGLEGLHIENNDDEKEKNSASKQGTLHAFNPDHGWSGCIRVPSSATQPIQLFRLKTASELAKGLKHGDSDALIEVKDWILTLTEETEEFECSYRLRSVETEGKSKSRQKGKHSLLAYSGNSNDSNDSDDSDDVDTGRKKRCRSSTIRDGQRNIHIIEPRKTGRIDKSKAGQEAESYSDEADAEDEDDHVGSGMDSPIDIDMTLESGTEDSDPASDIDVYQPTTEDEDSEGEDEEDDEDEDEYVPASRGRGRSSARASSSKLPYRKQAKKHIQVRRRTSKASSSFNSDPNAKPRFSNTHVTHASPINRARHACDECRRRRVKCDETQPACTRCWRLNKNCVWGKPPQYGKMGKKSN</sequence>
<feature type="compositionally biased region" description="Polar residues" evidence="1">
    <location>
        <begin position="501"/>
        <end position="519"/>
    </location>
</feature>
<accession>Q5KBK9</accession>
<protein>
    <recommendedName>
        <fullName evidence="2">Zn(2)-C6 fungal-type domain-containing protein</fullName>
    </recommendedName>
</protein>
<feature type="compositionally biased region" description="Acidic residues" evidence="1">
    <location>
        <begin position="445"/>
        <end position="464"/>
    </location>
</feature>
<dbReference type="CDD" id="cd00067">
    <property type="entry name" value="GAL4"/>
    <property type="match status" value="1"/>
</dbReference>
<dbReference type="Proteomes" id="UP000002149">
    <property type="component" value="Chromosome 9"/>
</dbReference>
<feature type="compositionally biased region" description="Low complexity" evidence="1">
    <location>
        <begin position="467"/>
        <end position="481"/>
    </location>
</feature>
<feature type="compositionally biased region" description="Basic and acidic residues" evidence="1">
    <location>
        <begin position="370"/>
        <end position="393"/>
    </location>
</feature>
<dbReference type="PANTHER" id="PTHR47785">
    <property type="entry name" value="ZN(II)2CYS6 TRANSCRIPTION FACTOR (EUROFUNG)-RELATED-RELATED"/>
    <property type="match status" value="1"/>
</dbReference>
<dbReference type="PROSITE" id="PS50048">
    <property type="entry name" value="ZN2_CY6_FUNGAL_2"/>
    <property type="match status" value="1"/>
</dbReference>
<dbReference type="InterPro" id="IPR036864">
    <property type="entry name" value="Zn2-C6_fun-type_DNA-bd_sf"/>
</dbReference>
<dbReference type="AlphaFoldDB" id="Q5KBK9"/>
<evidence type="ECO:0000313" key="4">
    <source>
        <dbReference type="Proteomes" id="UP000002149"/>
    </source>
</evidence>
<organism evidence="3 4">
    <name type="scientific">Cryptococcus deneoformans (strain JEC21 / ATCC MYA-565)</name>
    <name type="common">Cryptococcus neoformans var. neoformans serotype D</name>
    <dbReference type="NCBI Taxonomy" id="214684"/>
    <lineage>
        <taxon>Eukaryota</taxon>
        <taxon>Fungi</taxon>
        <taxon>Dikarya</taxon>
        <taxon>Basidiomycota</taxon>
        <taxon>Agaricomycotina</taxon>
        <taxon>Tremellomycetes</taxon>
        <taxon>Tremellales</taxon>
        <taxon>Cryptococcaceae</taxon>
        <taxon>Cryptococcus</taxon>
        <taxon>Cryptococcus neoformans species complex</taxon>
    </lineage>
</organism>
<dbReference type="GO" id="GO:0000981">
    <property type="term" value="F:DNA-binding transcription factor activity, RNA polymerase II-specific"/>
    <property type="evidence" value="ECO:0007669"/>
    <property type="project" value="InterPro"/>
</dbReference>
<dbReference type="Pfam" id="PF00172">
    <property type="entry name" value="Zn_clus"/>
    <property type="match status" value="1"/>
</dbReference>
<dbReference type="GO" id="GO:0005634">
    <property type="term" value="C:nucleus"/>
    <property type="evidence" value="ECO:0000318"/>
    <property type="project" value="GO_Central"/>
</dbReference>
<dbReference type="RefSeq" id="XP_024513492.1">
    <property type="nucleotide sequence ID" value="XM_024657825.1"/>
</dbReference>
<feature type="compositionally biased region" description="Basic residues" evidence="1">
    <location>
        <begin position="484"/>
        <end position="500"/>
    </location>
</feature>
<dbReference type="GO" id="GO:0000976">
    <property type="term" value="F:transcription cis-regulatory region binding"/>
    <property type="evidence" value="ECO:0000318"/>
    <property type="project" value="GO_Central"/>
</dbReference>
<dbReference type="HOGENOM" id="CLU_1927523_0_0_1"/>
<dbReference type="PaxDb" id="214684-Q5KBK9"/>
<dbReference type="GO" id="GO:0003700">
    <property type="term" value="F:DNA-binding transcription factor activity"/>
    <property type="evidence" value="ECO:0000318"/>
    <property type="project" value="GO_Central"/>
</dbReference>
<proteinExistence type="predicted"/>
<dbReference type="EMBL" id="AE017349">
    <property type="protein sequence ID" value="AAW45407.2"/>
    <property type="molecule type" value="Genomic_DNA"/>
</dbReference>
<feature type="compositionally biased region" description="Acidic residues" evidence="1">
    <location>
        <begin position="397"/>
        <end position="409"/>
    </location>
</feature>
<dbReference type="GO" id="GO:0008270">
    <property type="term" value="F:zinc ion binding"/>
    <property type="evidence" value="ECO:0007669"/>
    <property type="project" value="InterPro"/>
</dbReference>
<dbReference type="SMART" id="SM00066">
    <property type="entry name" value="GAL4"/>
    <property type="match status" value="1"/>
</dbReference>
<feature type="region of interest" description="Disordered" evidence="1">
    <location>
        <begin position="320"/>
        <end position="519"/>
    </location>
</feature>
<reference evidence="3 4" key="1">
    <citation type="journal article" date="2005" name="Science">
        <title>The genome of the basidiomycetous yeast and human pathogen Cryptococcus neoformans.</title>
        <authorList>
            <person name="Loftus B.J."/>
            <person name="Fung E."/>
            <person name="Roncaglia P."/>
            <person name="Rowley D."/>
            <person name="Amedeo P."/>
            <person name="Bruno D."/>
            <person name="Vamathevan J."/>
            <person name="Miranda M."/>
            <person name="Anderson I.J."/>
            <person name="Fraser J.A."/>
            <person name="Allen J.E."/>
            <person name="Bosdet I.E."/>
            <person name="Brent M.R."/>
            <person name="Chiu R."/>
            <person name="Doering T.L."/>
            <person name="Donlin M.J."/>
            <person name="D'Souza C.A."/>
            <person name="Fox D.S."/>
            <person name="Grinberg V."/>
            <person name="Fu J."/>
            <person name="Fukushima M."/>
            <person name="Haas B.J."/>
            <person name="Huang J.C."/>
            <person name="Janbon G."/>
            <person name="Jones S.J."/>
            <person name="Koo H.L."/>
            <person name="Krzywinski M.I."/>
            <person name="Kwon-Chung J.K."/>
            <person name="Lengeler K.B."/>
            <person name="Maiti R."/>
            <person name="Marra M.A."/>
            <person name="Marra R.E."/>
            <person name="Mathewson C.A."/>
            <person name="Mitchell T.G."/>
            <person name="Pertea M."/>
            <person name="Riggs F.R."/>
            <person name="Salzberg S.L."/>
            <person name="Schein J.E."/>
            <person name="Shvartsbeyn A."/>
            <person name="Shin H."/>
            <person name="Shumway M."/>
            <person name="Specht C.A."/>
            <person name="Suh B.B."/>
            <person name="Tenney A."/>
            <person name="Utterback T.R."/>
            <person name="Wickes B.L."/>
            <person name="Wortman J.R."/>
            <person name="Wye N.H."/>
            <person name="Kronstad J.W."/>
            <person name="Lodge J.K."/>
            <person name="Heitman J."/>
            <person name="Davis R.W."/>
            <person name="Fraser C.M."/>
            <person name="Hyman R.W."/>
        </authorList>
    </citation>
    <scope>NUCLEOTIDE SEQUENCE [LARGE SCALE GENOMIC DNA]</scope>
    <source>
        <strain evidence="4">JEC21 / ATCC MYA-565</strain>
    </source>
</reference>
<dbReference type="PROSITE" id="PS00463">
    <property type="entry name" value="ZN2_CY6_FUNGAL_1"/>
    <property type="match status" value="1"/>
</dbReference>
<evidence type="ECO:0000313" key="3">
    <source>
        <dbReference type="EMBL" id="AAW45407.2"/>
    </source>
</evidence>
<evidence type="ECO:0000259" key="2">
    <source>
        <dbReference type="PROSITE" id="PS50048"/>
    </source>
</evidence>
<feature type="domain" description="Zn(2)-C6 fungal-type" evidence="2">
    <location>
        <begin position="533"/>
        <end position="563"/>
    </location>
</feature>
<keyword evidence="4" id="KW-1185">Reference proteome</keyword>
<dbReference type="VEuPathDB" id="FungiDB:CNI02190"/>
<dbReference type="OrthoDB" id="39175at2759"/>
<name>Q5KBK9_CRYD1</name>
<dbReference type="InterPro" id="IPR001138">
    <property type="entry name" value="Zn2Cys6_DnaBD"/>
</dbReference>
<dbReference type="KEGG" id="cne:CNI02190"/>
<dbReference type="Gene3D" id="4.10.240.10">
    <property type="entry name" value="Zn(2)-C6 fungal-type DNA-binding domain"/>
    <property type="match status" value="1"/>
</dbReference>
<dbReference type="SUPFAM" id="SSF57701">
    <property type="entry name" value="Zn2/Cys6 DNA-binding domain"/>
    <property type="match status" value="1"/>
</dbReference>
<gene>
    <name evidence="3" type="ordered locus">CNI02190</name>
</gene>
<dbReference type="InterPro" id="IPR053181">
    <property type="entry name" value="EcdB-like_regulator"/>
</dbReference>
<evidence type="ECO:0000256" key="1">
    <source>
        <dbReference type="SAM" id="MobiDB-lite"/>
    </source>
</evidence>
<dbReference type="GeneID" id="36393037"/>
<dbReference type="InParanoid" id="Q5KBK9"/>
<dbReference type="GO" id="GO:0045944">
    <property type="term" value="P:positive regulation of transcription by RNA polymerase II"/>
    <property type="evidence" value="ECO:0000318"/>
    <property type="project" value="GO_Central"/>
</dbReference>